<proteinExistence type="inferred from homology"/>
<feature type="domain" description="RING-type" evidence="5">
    <location>
        <begin position="12"/>
        <end position="56"/>
    </location>
</feature>
<dbReference type="InterPro" id="IPR019734">
    <property type="entry name" value="TPR_rpt"/>
</dbReference>
<evidence type="ECO:0000313" key="6">
    <source>
        <dbReference type="EMBL" id="CAE7534126.1"/>
    </source>
</evidence>
<protein>
    <recommendedName>
        <fullName evidence="5">RING-type domain-containing protein</fullName>
    </recommendedName>
</protein>
<dbReference type="AlphaFoldDB" id="A0A812TN21"/>
<dbReference type="InterPro" id="IPR011990">
    <property type="entry name" value="TPR-like_helical_dom_sf"/>
</dbReference>
<evidence type="ECO:0000256" key="4">
    <source>
        <dbReference type="SAM" id="MobiDB-lite"/>
    </source>
</evidence>
<dbReference type="GO" id="GO:0008270">
    <property type="term" value="F:zinc ion binding"/>
    <property type="evidence" value="ECO:0007669"/>
    <property type="project" value="UniProtKB-KW"/>
</dbReference>
<dbReference type="PANTHER" id="PTHR12558">
    <property type="entry name" value="CELL DIVISION CYCLE 16,23,27"/>
    <property type="match status" value="1"/>
</dbReference>
<dbReference type="SMART" id="SM00184">
    <property type="entry name" value="RING"/>
    <property type="match status" value="1"/>
</dbReference>
<keyword evidence="1" id="KW-0802">TPR repeat</keyword>
<dbReference type="SUPFAM" id="SSF57850">
    <property type="entry name" value="RING/U-box"/>
    <property type="match status" value="1"/>
</dbReference>
<dbReference type="SMART" id="SM00028">
    <property type="entry name" value="TPR"/>
    <property type="match status" value="5"/>
</dbReference>
<dbReference type="InterPro" id="IPR006597">
    <property type="entry name" value="Sel1-like"/>
</dbReference>
<keyword evidence="7" id="KW-1185">Reference proteome</keyword>
<dbReference type="Gene3D" id="1.25.40.10">
    <property type="entry name" value="Tetratricopeptide repeat domain"/>
    <property type="match status" value="1"/>
</dbReference>
<evidence type="ECO:0000256" key="2">
    <source>
        <dbReference type="ARBA" id="ARBA00038210"/>
    </source>
</evidence>
<reference evidence="6" key="1">
    <citation type="submission" date="2021-02" db="EMBL/GenBank/DDBJ databases">
        <authorList>
            <person name="Dougan E. K."/>
            <person name="Rhodes N."/>
            <person name="Thang M."/>
            <person name="Chan C."/>
        </authorList>
    </citation>
    <scope>NUCLEOTIDE SEQUENCE</scope>
</reference>
<dbReference type="GO" id="GO:0005737">
    <property type="term" value="C:cytoplasm"/>
    <property type="evidence" value="ECO:0007669"/>
    <property type="project" value="UniProtKB-ARBA"/>
</dbReference>
<comment type="caution">
    <text evidence="6">The sequence shown here is derived from an EMBL/GenBank/DDBJ whole genome shotgun (WGS) entry which is preliminary data.</text>
</comment>
<evidence type="ECO:0000259" key="5">
    <source>
        <dbReference type="PROSITE" id="PS50089"/>
    </source>
</evidence>
<organism evidence="6 7">
    <name type="scientific">Symbiodinium pilosum</name>
    <name type="common">Dinoflagellate</name>
    <dbReference type="NCBI Taxonomy" id="2952"/>
    <lineage>
        <taxon>Eukaryota</taxon>
        <taxon>Sar</taxon>
        <taxon>Alveolata</taxon>
        <taxon>Dinophyceae</taxon>
        <taxon>Suessiales</taxon>
        <taxon>Symbiodiniaceae</taxon>
        <taxon>Symbiodinium</taxon>
    </lineage>
</organism>
<dbReference type="PROSITE" id="PS50089">
    <property type="entry name" value="ZF_RING_2"/>
    <property type="match status" value="1"/>
</dbReference>
<accession>A0A812TN21</accession>
<dbReference type="Pfam" id="PF13639">
    <property type="entry name" value="zf-RING_2"/>
    <property type="match status" value="1"/>
</dbReference>
<dbReference type="InterPro" id="IPR013083">
    <property type="entry name" value="Znf_RING/FYVE/PHD"/>
</dbReference>
<dbReference type="OrthoDB" id="411372at2759"/>
<dbReference type="Gene3D" id="3.30.40.10">
    <property type="entry name" value="Zinc/RING finger domain, C3HC4 (zinc finger)"/>
    <property type="match status" value="1"/>
</dbReference>
<dbReference type="Pfam" id="PF13424">
    <property type="entry name" value="TPR_12"/>
    <property type="match status" value="1"/>
</dbReference>
<dbReference type="Proteomes" id="UP000649617">
    <property type="component" value="Unassembled WGS sequence"/>
</dbReference>
<sequence>MMTRPDSAQEQCCICLDSLGTPGLGCQKLPCGHTLHERCVNELRQHGVAVACPLCREHLPDLPPVDVLYGEAFILKLRQEYTQAFQKLEEVLEIQPSHGEACGMKASFFDTGNGVPQSDVLAAEWYERALQLGLKPYNNLGQIYQRLGRVKEAKAMFEKATSRGDGFSASAYFNLARSKQQEGKLQEAEELYWQGHRSGHLISTYNLANMIMRRGNYAEAEILYRDVIRREPIVSLIPSCWEDDEHVSNAMNNLGSLLDKQGKRDEALRMWVRAAKRGNEDSLLNLLLFARKSVEPRGASAVEDVVPKLLSQFLQSPSATKSVETFVEALKSLKSPEELSFSKGCHVILYGLETDAGKALNGCRGVVLGKDTKTGRLAVQVDGVGRRLRKRANLAWSPFPPEASSRSSPQIDDLGAALEESSRQADERAADDNAPLMEALLHSRQPENHVGIVVLEYSRNEAWFRKALATAPELAERRQAIEDAGYQVELSCGAKCLVPANIFKLVEEDLQRRGVTLSKRHVVVDAALEAVVAKVINDHSEALTRRERGSFKLKGRSSMEVDMEPPSTPSSSGSEKLPVKRTFIQVQIPSSMYSLSSEHPHTA</sequence>
<keyword evidence="3" id="KW-0479">Metal-binding</keyword>
<dbReference type="InterPro" id="IPR001841">
    <property type="entry name" value="Znf_RING"/>
</dbReference>
<dbReference type="Pfam" id="PF13374">
    <property type="entry name" value="TPR_10"/>
    <property type="match status" value="2"/>
</dbReference>
<gene>
    <name evidence="6" type="ORF">SPIL2461_LOCUS14094</name>
</gene>
<evidence type="ECO:0000256" key="3">
    <source>
        <dbReference type="PROSITE-ProRule" id="PRU00175"/>
    </source>
</evidence>
<dbReference type="SMART" id="SM00671">
    <property type="entry name" value="SEL1"/>
    <property type="match status" value="2"/>
</dbReference>
<dbReference type="SUPFAM" id="SSF48452">
    <property type="entry name" value="TPR-like"/>
    <property type="match status" value="1"/>
</dbReference>
<dbReference type="EMBL" id="CAJNIZ010032013">
    <property type="protein sequence ID" value="CAE7534126.1"/>
    <property type="molecule type" value="Genomic_DNA"/>
</dbReference>
<feature type="region of interest" description="Disordered" evidence="4">
    <location>
        <begin position="554"/>
        <end position="579"/>
    </location>
</feature>
<dbReference type="PANTHER" id="PTHR12558:SF13">
    <property type="entry name" value="CELL DIVISION CYCLE PROTEIN 27 HOMOLOG"/>
    <property type="match status" value="1"/>
</dbReference>
<name>A0A812TN21_SYMPI</name>
<evidence type="ECO:0000313" key="7">
    <source>
        <dbReference type="Proteomes" id="UP000649617"/>
    </source>
</evidence>
<comment type="similarity">
    <text evidence="2">Belongs to the APC3/CDC27 family.</text>
</comment>
<keyword evidence="3" id="KW-0862">Zinc</keyword>
<keyword evidence="3" id="KW-0863">Zinc-finger</keyword>
<evidence type="ECO:0000256" key="1">
    <source>
        <dbReference type="ARBA" id="ARBA00022803"/>
    </source>
</evidence>